<dbReference type="PANTHER" id="PTHR10963:SF55">
    <property type="entry name" value="GLYCOSIDE HYDROLASE FAMILY 16 PROTEIN"/>
    <property type="match status" value="1"/>
</dbReference>
<evidence type="ECO:0000313" key="5">
    <source>
        <dbReference type="Proteomes" id="UP000028870"/>
    </source>
</evidence>
<name>W9AXY6_MYCCO</name>
<dbReference type="PROSITE" id="PS51762">
    <property type="entry name" value="GH16_2"/>
    <property type="match status" value="1"/>
</dbReference>
<sequence>MTGGHAWQRVLQSACVGVVIALPASTVQAVCVADTAVPGSDSAVFDDFDGAANSAPDDAVWGYDVGRWRTHGQLQEYTSSRDNVRVDGAGHLIIEAKPTASGITSGRLVTRRRVPMLYGTLSARIQMPTGKGISPAFWLVGTDIDTAGWPDCGEIDLVEMPSSGTYRYTTLHGPWTARPPGARIDYQLQTQAQTVDLSAAFHTYWAVRAPGSIVIGMDDTTFATFTPDSLSPDQRWVFDHPMYAILNVAVGDDWAGPPDDTTRWPATMVVDWFRWEPAA</sequence>
<dbReference type="eggNOG" id="COG2273">
    <property type="taxonomic scope" value="Bacteria"/>
</dbReference>
<keyword evidence="5" id="KW-1185">Reference proteome</keyword>
<keyword evidence="4" id="KW-0378">Hydrolase</keyword>
<dbReference type="Proteomes" id="UP000028870">
    <property type="component" value="Unassembled WGS sequence"/>
</dbReference>
<dbReference type="Pfam" id="PF00722">
    <property type="entry name" value="Glyco_hydro_16"/>
    <property type="match status" value="1"/>
</dbReference>
<dbReference type="CDD" id="cd08023">
    <property type="entry name" value="GH16_laminarinase_like"/>
    <property type="match status" value="1"/>
</dbReference>
<gene>
    <name evidence="4" type="ORF">BN977_02253</name>
</gene>
<evidence type="ECO:0000259" key="3">
    <source>
        <dbReference type="PROSITE" id="PS51762"/>
    </source>
</evidence>
<dbReference type="InterPro" id="IPR000757">
    <property type="entry name" value="Beta-glucanase-like"/>
</dbReference>
<keyword evidence="2" id="KW-0732">Signal</keyword>
<protein>
    <submittedName>
        <fullName evidence="4">Glycoside hydrolase family protein</fullName>
    </submittedName>
</protein>
<dbReference type="STRING" id="258533.BN977_02253"/>
<reference evidence="4" key="1">
    <citation type="submission" date="2014-03" db="EMBL/GenBank/DDBJ databases">
        <title>Draft Genome Sequence of Mycobacterium cosmeticum DSM 44829.</title>
        <authorList>
            <person name="Croce O."/>
            <person name="Robert C."/>
            <person name="Raoult D."/>
            <person name="Drancourt M."/>
        </authorList>
    </citation>
    <scope>NUCLEOTIDE SEQUENCE [LARGE SCALE GENOMIC DNA]</scope>
    <source>
        <strain evidence="4">DSM 44829</strain>
    </source>
</reference>
<dbReference type="PANTHER" id="PTHR10963">
    <property type="entry name" value="GLYCOSYL HYDROLASE-RELATED"/>
    <property type="match status" value="1"/>
</dbReference>
<dbReference type="EMBL" id="CCBB010000001">
    <property type="protein sequence ID" value="CDO07446.1"/>
    <property type="molecule type" value="Genomic_DNA"/>
</dbReference>
<dbReference type="GO" id="GO:0005975">
    <property type="term" value="P:carbohydrate metabolic process"/>
    <property type="evidence" value="ECO:0007669"/>
    <property type="project" value="InterPro"/>
</dbReference>
<comment type="similarity">
    <text evidence="1">Belongs to the glycosyl hydrolase 16 family.</text>
</comment>
<organism evidence="4 5">
    <name type="scientific">Mycolicibacterium cosmeticum</name>
    <dbReference type="NCBI Taxonomy" id="258533"/>
    <lineage>
        <taxon>Bacteria</taxon>
        <taxon>Bacillati</taxon>
        <taxon>Actinomycetota</taxon>
        <taxon>Actinomycetes</taxon>
        <taxon>Mycobacteriales</taxon>
        <taxon>Mycobacteriaceae</taxon>
        <taxon>Mycolicibacterium</taxon>
    </lineage>
</organism>
<evidence type="ECO:0000256" key="1">
    <source>
        <dbReference type="ARBA" id="ARBA00006865"/>
    </source>
</evidence>
<dbReference type="AlphaFoldDB" id="W9AXY6"/>
<comment type="caution">
    <text evidence="4">The sequence shown here is derived from an EMBL/GenBank/DDBJ whole genome shotgun (WGS) entry which is preliminary data.</text>
</comment>
<dbReference type="SUPFAM" id="SSF49899">
    <property type="entry name" value="Concanavalin A-like lectins/glucanases"/>
    <property type="match status" value="1"/>
</dbReference>
<proteinExistence type="inferred from homology"/>
<feature type="signal peptide" evidence="2">
    <location>
        <begin position="1"/>
        <end position="29"/>
    </location>
</feature>
<accession>W9AXY6</accession>
<feature type="chain" id="PRO_5004918468" evidence="2">
    <location>
        <begin position="30"/>
        <end position="279"/>
    </location>
</feature>
<dbReference type="GO" id="GO:0004553">
    <property type="term" value="F:hydrolase activity, hydrolyzing O-glycosyl compounds"/>
    <property type="evidence" value="ECO:0007669"/>
    <property type="project" value="InterPro"/>
</dbReference>
<dbReference type="InterPro" id="IPR050546">
    <property type="entry name" value="Glycosyl_Hydrlase_16"/>
</dbReference>
<reference evidence="4" key="2">
    <citation type="submission" date="2014-03" db="EMBL/GenBank/DDBJ databases">
        <authorList>
            <person name="Urmite Genomes"/>
        </authorList>
    </citation>
    <scope>NUCLEOTIDE SEQUENCE</scope>
    <source>
        <strain evidence="4">DSM 44829</strain>
    </source>
</reference>
<dbReference type="Gene3D" id="2.60.120.200">
    <property type="match status" value="1"/>
</dbReference>
<evidence type="ECO:0000256" key="2">
    <source>
        <dbReference type="SAM" id="SignalP"/>
    </source>
</evidence>
<evidence type="ECO:0000313" key="4">
    <source>
        <dbReference type="EMBL" id="CDO07446.1"/>
    </source>
</evidence>
<dbReference type="InterPro" id="IPR013320">
    <property type="entry name" value="ConA-like_dom_sf"/>
</dbReference>
<feature type="domain" description="GH16" evidence="3">
    <location>
        <begin position="46"/>
        <end position="279"/>
    </location>
</feature>